<dbReference type="AlphaFoldDB" id="A0A7J6VBI5"/>
<evidence type="ECO:0000256" key="2">
    <source>
        <dbReference type="ARBA" id="ARBA00012417"/>
    </source>
</evidence>
<dbReference type="OrthoDB" id="1706475at2759"/>
<evidence type="ECO:0000256" key="6">
    <source>
        <dbReference type="ARBA" id="ARBA00022932"/>
    </source>
</evidence>
<evidence type="ECO:0000313" key="10">
    <source>
        <dbReference type="EMBL" id="KAF5182439.1"/>
    </source>
</evidence>
<dbReference type="EC" id="2.7.7.7" evidence="2"/>
<feature type="non-terminal residue" evidence="10">
    <location>
        <position position="1"/>
    </location>
</feature>
<dbReference type="EMBL" id="JABWDY010034738">
    <property type="protein sequence ID" value="KAF5182439.1"/>
    <property type="molecule type" value="Genomic_DNA"/>
</dbReference>
<dbReference type="GO" id="GO:0003677">
    <property type="term" value="F:DNA binding"/>
    <property type="evidence" value="ECO:0007669"/>
    <property type="project" value="UniProtKB-KW"/>
</dbReference>
<keyword evidence="4" id="KW-0548">Nucleotidyltransferase</keyword>
<protein>
    <recommendedName>
        <fullName evidence="2">DNA-directed DNA polymerase</fullName>
        <ecNumber evidence="2">2.7.7.7</ecNumber>
    </recommendedName>
</protein>
<comment type="caution">
    <text evidence="10">The sequence shown here is derived from an EMBL/GenBank/DDBJ whole genome shotgun (WGS) entry which is preliminary data.</text>
</comment>
<dbReference type="SUPFAM" id="SSF53098">
    <property type="entry name" value="Ribonuclease H-like"/>
    <property type="match status" value="1"/>
</dbReference>
<dbReference type="PANTHER" id="PTHR33568:SF3">
    <property type="entry name" value="DNA-DIRECTED DNA POLYMERASE"/>
    <property type="match status" value="1"/>
</dbReference>
<evidence type="ECO:0000256" key="8">
    <source>
        <dbReference type="ARBA" id="ARBA00049244"/>
    </source>
</evidence>
<evidence type="ECO:0000313" key="11">
    <source>
        <dbReference type="Proteomes" id="UP000554482"/>
    </source>
</evidence>
<feature type="domain" description="DNA-directed DNA polymerase family B mitochondria/virus" evidence="9">
    <location>
        <begin position="300"/>
        <end position="388"/>
    </location>
</feature>
<evidence type="ECO:0000256" key="4">
    <source>
        <dbReference type="ARBA" id="ARBA00022695"/>
    </source>
</evidence>
<proteinExistence type="inferred from homology"/>
<keyword evidence="3" id="KW-0808">Transferase</keyword>
<dbReference type="Gene3D" id="1.10.287.690">
    <property type="entry name" value="Helix hairpin bin"/>
    <property type="match status" value="1"/>
</dbReference>
<evidence type="ECO:0000256" key="5">
    <source>
        <dbReference type="ARBA" id="ARBA00022705"/>
    </source>
</evidence>
<dbReference type="GO" id="GO:0006260">
    <property type="term" value="P:DNA replication"/>
    <property type="evidence" value="ECO:0007669"/>
    <property type="project" value="UniProtKB-KW"/>
</dbReference>
<evidence type="ECO:0000256" key="1">
    <source>
        <dbReference type="ARBA" id="ARBA00005755"/>
    </source>
</evidence>
<reference evidence="10 11" key="1">
    <citation type="submission" date="2020-06" db="EMBL/GenBank/DDBJ databases">
        <title>Transcriptomic and genomic resources for Thalictrum thalictroides and T. hernandezii: Facilitating candidate gene discovery in an emerging model plant lineage.</title>
        <authorList>
            <person name="Arias T."/>
            <person name="Riano-Pachon D.M."/>
            <person name="Di Stilio V.S."/>
        </authorList>
    </citation>
    <scope>NUCLEOTIDE SEQUENCE [LARGE SCALE GENOMIC DNA]</scope>
    <source>
        <strain evidence="11">cv. WT478/WT964</strain>
        <tissue evidence="10">Leaves</tissue>
    </source>
</reference>
<dbReference type="InterPro" id="IPR043502">
    <property type="entry name" value="DNA/RNA_pol_sf"/>
</dbReference>
<dbReference type="InterPro" id="IPR012337">
    <property type="entry name" value="RNaseH-like_sf"/>
</dbReference>
<keyword evidence="5" id="KW-0235">DNA replication</keyword>
<dbReference type="InterPro" id="IPR023211">
    <property type="entry name" value="DNA_pol_palm_dom_sf"/>
</dbReference>
<dbReference type="GO" id="GO:0000166">
    <property type="term" value="F:nucleotide binding"/>
    <property type="evidence" value="ECO:0007669"/>
    <property type="project" value="InterPro"/>
</dbReference>
<dbReference type="InterPro" id="IPR006172">
    <property type="entry name" value="DNA-dir_DNA_pol_B"/>
</dbReference>
<name>A0A7J6VBI5_THATH</name>
<dbReference type="Proteomes" id="UP000554482">
    <property type="component" value="Unassembled WGS sequence"/>
</dbReference>
<keyword evidence="7" id="KW-0238">DNA-binding</keyword>
<evidence type="ECO:0000256" key="3">
    <source>
        <dbReference type="ARBA" id="ARBA00022679"/>
    </source>
</evidence>
<feature type="domain" description="DNA-directed DNA polymerase family B mitochondria/virus" evidence="9">
    <location>
        <begin position="399"/>
        <end position="507"/>
    </location>
</feature>
<keyword evidence="6" id="KW-0239">DNA-directed DNA polymerase</keyword>
<dbReference type="Pfam" id="PF03175">
    <property type="entry name" value="DNA_pol_B_2"/>
    <property type="match status" value="2"/>
</dbReference>
<dbReference type="GO" id="GO:0003887">
    <property type="term" value="F:DNA-directed DNA polymerase activity"/>
    <property type="evidence" value="ECO:0007669"/>
    <property type="project" value="UniProtKB-KW"/>
</dbReference>
<evidence type="ECO:0000256" key="7">
    <source>
        <dbReference type="ARBA" id="ARBA00023125"/>
    </source>
</evidence>
<dbReference type="InterPro" id="IPR004868">
    <property type="entry name" value="DNA-dir_DNA_pol_B_mt/vir"/>
</dbReference>
<dbReference type="InterPro" id="IPR036397">
    <property type="entry name" value="RNaseH_sf"/>
</dbReference>
<comment type="catalytic activity">
    <reaction evidence="8">
        <text>DNA(n) + a 2'-deoxyribonucleoside 5'-triphosphate = DNA(n+1) + diphosphate</text>
        <dbReference type="Rhea" id="RHEA:22508"/>
        <dbReference type="Rhea" id="RHEA-COMP:17339"/>
        <dbReference type="Rhea" id="RHEA-COMP:17340"/>
        <dbReference type="ChEBI" id="CHEBI:33019"/>
        <dbReference type="ChEBI" id="CHEBI:61560"/>
        <dbReference type="ChEBI" id="CHEBI:173112"/>
        <dbReference type="EC" id="2.7.7.7"/>
    </reaction>
</comment>
<dbReference type="PRINTS" id="PR00106">
    <property type="entry name" value="DNAPOLB"/>
</dbReference>
<dbReference type="Gene3D" id="3.30.420.10">
    <property type="entry name" value="Ribonuclease H-like superfamily/Ribonuclease H"/>
    <property type="match status" value="1"/>
</dbReference>
<dbReference type="Gene3D" id="3.90.1600.10">
    <property type="entry name" value="Palm domain of DNA polymerase"/>
    <property type="match status" value="2"/>
</dbReference>
<gene>
    <name evidence="10" type="ORF">FRX31_027975</name>
</gene>
<dbReference type="PANTHER" id="PTHR33568">
    <property type="entry name" value="DNA POLYMERASE"/>
    <property type="match status" value="1"/>
</dbReference>
<comment type="similarity">
    <text evidence="1">Belongs to the DNA polymerase type-B family.</text>
</comment>
<organism evidence="10 11">
    <name type="scientific">Thalictrum thalictroides</name>
    <name type="common">Rue-anemone</name>
    <name type="synonym">Anemone thalictroides</name>
    <dbReference type="NCBI Taxonomy" id="46969"/>
    <lineage>
        <taxon>Eukaryota</taxon>
        <taxon>Viridiplantae</taxon>
        <taxon>Streptophyta</taxon>
        <taxon>Embryophyta</taxon>
        <taxon>Tracheophyta</taxon>
        <taxon>Spermatophyta</taxon>
        <taxon>Magnoliopsida</taxon>
        <taxon>Ranunculales</taxon>
        <taxon>Ranunculaceae</taxon>
        <taxon>Thalictroideae</taxon>
        <taxon>Thalictrum</taxon>
    </lineage>
</organism>
<sequence>TYATQRHFTHRNSSSLTDYSVYHYWGRLKCLIESVRWKNAYPGCINASMIFSDPYPRTIDFEILTLAFIQLVEHYAYNIDSEYLKFTIGYNMQVSSSYEIPFTLGNAIPLCDPLGLSVNKKMLYDKIDQLVRLNGEKYNDAVVNGVFIRIYYESKDSLKPLDFPDISYKELMDKICNVIKDSEIVSVNLPEVKSLLFKKSRNISRITSIKSKVKQCRPFIVADLETVVENDVHIPYAAGYLVVKPGDDLTSLPSYSIQTFFSENHKTFYPNFKDRSERILFDFLYNLEELVKNEQRKTSRIRTVYFHNFSRFDGIFILRYYADRGKKYKIKTLLRNHKLYELKLYLCDRLLLRFRDSLTLLPGSLKTLGKTLCPELGSKGSIPHEELSVSNIHLKSVDLINYLRQDIVLLGGVMLKAQQIYWNKYSIDIEDMMTLTSLSLKIFRQNFFDDETFHINIPNRNQDTFIRRGYYGGHVDVYKPHGENLYYYDVNSLYPYIMKSYPMPCGVFYSEELKFTRELGYHVIPLRGYLFEKKESPFDGFISQLYESRLEAKKDGDEAMSFIYKILMNSLYGRFGMNPESTVTEICNQKKYEKLMKKDNFQSAEKLNDHYYIVNYVSNKSFADNNDDDWKPTKMSAVHLAAAITACARIHMYPYISRTDCYYTDTDSIVLGSPLPDDMISSMELGKVKLE</sequence>
<accession>A0A7J6VBI5</accession>
<dbReference type="SUPFAM" id="SSF56672">
    <property type="entry name" value="DNA/RNA polymerases"/>
    <property type="match status" value="1"/>
</dbReference>
<evidence type="ECO:0000259" key="9">
    <source>
        <dbReference type="Pfam" id="PF03175"/>
    </source>
</evidence>
<keyword evidence="11" id="KW-1185">Reference proteome</keyword>
<dbReference type="SMART" id="SM00486">
    <property type="entry name" value="POLBc"/>
    <property type="match status" value="1"/>
</dbReference>